<dbReference type="AlphaFoldDB" id="A0A4R6UST6"/>
<dbReference type="PROSITE" id="PS51755">
    <property type="entry name" value="OMPR_PHOB"/>
    <property type="match status" value="1"/>
</dbReference>
<dbReference type="GO" id="GO:0006355">
    <property type="term" value="P:regulation of DNA-templated transcription"/>
    <property type="evidence" value="ECO:0007669"/>
    <property type="project" value="InterPro"/>
</dbReference>
<dbReference type="SUPFAM" id="SSF46894">
    <property type="entry name" value="C-terminal effector domain of the bipartite response regulators"/>
    <property type="match status" value="1"/>
</dbReference>
<dbReference type="InterPro" id="IPR016032">
    <property type="entry name" value="Sig_transdc_resp-reg_C-effctor"/>
</dbReference>
<evidence type="ECO:0000256" key="1">
    <source>
        <dbReference type="ARBA" id="ARBA00009820"/>
    </source>
</evidence>
<dbReference type="OrthoDB" id="9811542at2"/>
<evidence type="ECO:0000256" key="4">
    <source>
        <dbReference type="SAM" id="Phobius"/>
    </source>
</evidence>
<dbReference type="InterPro" id="IPR011659">
    <property type="entry name" value="WD40"/>
</dbReference>
<feature type="DNA-binding region" description="OmpR/PhoB-type" evidence="3">
    <location>
        <begin position="7"/>
        <end position="104"/>
    </location>
</feature>
<dbReference type="EMBL" id="SNYM01000006">
    <property type="protein sequence ID" value="TDQ48733.1"/>
    <property type="molecule type" value="Genomic_DNA"/>
</dbReference>
<accession>A0A4R6UST6</accession>
<gene>
    <name evidence="6" type="ORF">EV696_106174</name>
</gene>
<keyword evidence="4" id="KW-0812">Transmembrane</keyword>
<reference evidence="6 7" key="1">
    <citation type="submission" date="2019-03" db="EMBL/GenBank/DDBJ databases">
        <title>Genomic Encyclopedia of Type Strains, Phase IV (KMG-IV): sequencing the most valuable type-strain genomes for metagenomic binning, comparative biology and taxonomic classification.</title>
        <authorList>
            <person name="Goeker M."/>
        </authorList>
    </citation>
    <scope>NUCLEOTIDE SEQUENCE [LARGE SCALE GENOMIC DNA]</scope>
    <source>
        <strain evidence="6 7">DSM 103792</strain>
    </source>
</reference>
<dbReference type="Proteomes" id="UP000295375">
    <property type="component" value="Unassembled WGS sequence"/>
</dbReference>
<dbReference type="SMART" id="SM00862">
    <property type="entry name" value="Trans_reg_C"/>
    <property type="match status" value="1"/>
</dbReference>
<evidence type="ECO:0000256" key="3">
    <source>
        <dbReference type="PROSITE-ProRule" id="PRU01091"/>
    </source>
</evidence>
<dbReference type="SUPFAM" id="SSF69304">
    <property type="entry name" value="Tricorn protease N-terminal domain"/>
    <property type="match status" value="1"/>
</dbReference>
<evidence type="ECO:0000259" key="5">
    <source>
        <dbReference type="PROSITE" id="PS51755"/>
    </source>
</evidence>
<dbReference type="InterPro" id="IPR001867">
    <property type="entry name" value="OmpR/PhoB-type_DNA-bd"/>
</dbReference>
<keyword evidence="2 3" id="KW-0238">DNA-binding</keyword>
<organism evidence="6 7">
    <name type="scientific">Permianibacter aggregans</name>
    <dbReference type="NCBI Taxonomy" id="1510150"/>
    <lineage>
        <taxon>Bacteria</taxon>
        <taxon>Pseudomonadati</taxon>
        <taxon>Pseudomonadota</taxon>
        <taxon>Gammaproteobacteria</taxon>
        <taxon>Pseudomonadales</taxon>
        <taxon>Pseudomonadaceae</taxon>
        <taxon>Permianibacter</taxon>
    </lineage>
</organism>
<dbReference type="InterPro" id="IPR036388">
    <property type="entry name" value="WH-like_DNA-bd_sf"/>
</dbReference>
<feature type="transmembrane region" description="Helical" evidence="4">
    <location>
        <begin position="138"/>
        <end position="156"/>
    </location>
</feature>
<proteinExistence type="inferred from homology"/>
<dbReference type="Pfam" id="PF00486">
    <property type="entry name" value="Trans_reg_C"/>
    <property type="match status" value="1"/>
</dbReference>
<keyword evidence="4" id="KW-1133">Transmembrane helix</keyword>
<sequence>MAATPPSAHYQLGDWLVQPELLCVNKGSETHTLEPRVMDLLVYFCEHPGVVLSRDELVESVWGSVVTDNALSRAVAIIRKALGDNKDNPAYIATLSKKGYRLIASVEKVPLVNEHSPTLATPSSIAPSPTKNASRSTYAYLMVAVLTLFIAVWLLVNHKQVRSYRMIQASIPLTSLKGNELEPAYSPDGRWLAFAYLGADKNHWDIFLQDLSTGAVKPLTQMQGDERAPSWSPDGDRVAFHYVRDGQCQFMTISLSNLETQIIAPCHPSSLSADIEWGRDNNEVYFTDTETDVGQYKVYRYSLATGKRELLTNPKLAGRGDYRLSISADRTQLAFLRNHQWDSTKILTLDLNTLVETERFDVTHVLFGLSWDAQSSGLIFVGDNGQLVHLPESAAEAQTLTASGVELHSPALSPDGKFIAVSAGAMRHADIWSGELSADDQQAVHLSPLIQSSRADKIARQNRLNDIAFVSDRSGLNQIWLRSHNGNERQLSAFNRVVNITHLDWSPNNKTIAFSVNGHIHLLDASTADMHTLPIINHYAINPTWSNDGQSVLFASNAEGDWQIWRLSLDAKSLTRLTQSGGFIARENTDASAIYYSQYHRSGLWLKPVTSKPEVRDEVELIADFHPSGTYYDWALSGDSIFYAQARQDGTTAIMEHHLTTKQTTERLTIEQSHWFDFSVAPNTPVMLMSKTSRSESGIIAYPFE</sequence>
<dbReference type="RefSeq" id="WP_133589944.1">
    <property type="nucleotide sequence ID" value="NZ_CP037953.1"/>
</dbReference>
<name>A0A4R6UST6_9GAMM</name>
<comment type="caution">
    <text evidence="6">The sequence shown here is derived from an EMBL/GenBank/DDBJ whole genome shotgun (WGS) entry which is preliminary data.</text>
</comment>
<evidence type="ECO:0000313" key="6">
    <source>
        <dbReference type="EMBL" id="TDQ48733.1"/>
    </source>
</evidence>
<protein>
    <submittedName>
        <fullName evidence="6">DNA-binding winged helix-turn-helix (WHTH) protein</fullName>
    </submittedName>
</protein>
<comment type="similarity">
    <text evidence="1">Belongs to the TolB family.</text>
</comment>
<dbReference type="SUPFAM" id="SSF82171">
    <property type="entry name" value="DPP6 N-terminal domain-like"/>
    <property type="match status" value="1"/>
</dbReference>
<dbReference type="GO" id="GO:0003677">
    <property type="term" value="F:DNA binding"/>
    <property type="evidence" value="ECO:0007669"/>
    <property type="project" value="UniProtKB-UniRule"/>
</dbReference>
<dbReference type="PANTHER" id="PTHR36842">
    <property type="entry name" value="PROTEIN TOLB HOMOLOG"/>
    <property type="match status" value="1"/>
</dbReference>
<dbReference type="Gene3D" id="2.120.10.30">
    <property type="entry name" value="TolB, C-terminal domain"/>
    <property type="match status" value="3"/>
</dbReference>
<dbReference type="Gene3D" id="1.10.10.10">
    <property type="entry name" value="Winged helix-like DNA-binding domain superfamily/Winged helix DNA-binding domain"/>
    <property type="match status" value="1"/>
</dbReference>
<dbReference type="PANTHER" id="PTHR36842:SF1">
    <property type="entry name" value="PROTEIN TOLB"/>
    <property type="match status" value="1"/>
</dbReference>
<dbReference type="InterPro" id="IPR011042">
    <property type="entry name" value="6-blade_b-propeller_TolB-like"/>
</dbReference>
<dbReference type="Pfam" id="PF07676">
    <property type="entry name" value="PD40"/>
    <property type="match status" value="3"/>
</dbReference>
<feature type="domain" description="OmpR/PhoB-type" evidence="5">
    <location>
        <begin position="7"/>
        <end position="104"/>
    </location>
</feature>
<keyword evidence="7" id="KW-1185">Reference proteome</keyword>
<dbReference type="GO" id="GO:0000160">
    <property type="term" value="P:phosphorelay signal transduction system"/>
    <property type="evidence" value="ECO:0007669"/>
    <property type="project" value="InterPro"/>
</dbReference>
<dbReference type="CDD" id="cd00383">
    <property type="entry name" value="trans_reg_C"/>
    <property type="match status" value="1"/>
</dbReference>
<evidence type="ECO:0000313" key="7">
    <source>
        <dbReference type="Proteomes" id="UP000295375"/>
    </source>
</evidence>
<keyword evidence="4" id="KW-0472">Membrane</keyword>
<evidence type="ECO:0000256" key="2">
    <source>
        <dbReference type="ARBA" id="ARBA00023125"/>
    </source>
</evidence>